<accession>A0ACC2RV26</accession>
<sequence length="75" mass="8232">MTLSTQKEGVTSSIPFNQTGYEGILTPEDTINVLGTLKEISQAQIPPELQDPEEAFSESSCSYYPVTESQIYVSI</sequence>
<name>A0ACC2RV26_9FUNG</name>
<organism evidence="1 2">
    <name type="scientific">Entomophthora muscae</name>
    <dbReference type="NCBI Taxonomy" id="34485"/>
    <lineage>
        <taxon>Eukaryota</taxon>
        <taxon>Fungi</taxon>
        <taxon>Fungi incertae sedis</taxon>
        <taxon>Zoopagomycota</taxon>
        <taxon>Entomophthoromycotina</taxon>
        <taxon>Entomophthoromycetes</taxon>
        <taxon>Entomophthorales</taxon>
        <taxon>Entomophthoraceae</taxon>
        <taxon>Entomophthora</taxon>
    </lineage>
</organism>
<gene>
    <name evidence="1" type="ORF">DSO57_1019833</name>
</gene>
<keyword evidence="2" id="KW-1185">Reference proteome</keyword>
<evidence type="ECO:0000313" key="2">
    <source>
        <dbReference type="Proteomes" id="UP001165960"/>
    </source>
</evidence>
<protein>
    <submittedName>
        <fullName evidence="1">Uncharacterized protein</fullName>
    </submittedName>
</protein>
<dbReference type="EMBL" id="QTSX02006480">
    <property type="protein sequence ID" value="KAJ9053901.1"/>
    <property type="molecule type" value="Genomic_DNA"/>
</dbReference>
<proteinExistence type="predicted"/>
<comment type="caution">
    <text evidence="1">The sequence shown here is derived from an EMBL/GenBank/DDBJ whole genome shotgun (WGS) entry which is preliminary data.</text>
</comment>
<evidence type="ECO:0000313" key="1">
    <source>
        <dbReference type="EMBL" id="KAJ9053901.1"/>
    </source>
</evidence>
<reference evidence="1" key="1">
    <citation type="submission" date="2022-04" db="EMBL/GenBank/DDBJ databases">
        <title>Genome of the entomopathogenic fungus Entomophthora muscae.</title>
        <authorList>
            <person name="Elya C."/>
            <person name="Lovett B.R."/>
            <person name="Lee E."/>
            <person name="Macias A.M."/>
            <person name="Hajek A.E."/>
            <person name="De Bivort B.L."/>
            <person name="Kasson M.T."/>
            <person name="De Fine Licht H.H."/>
            <person name="Stajich J.E."/>
        </authorList>
    </citation>
    <scope>NUCLEOTIDE SEQUENCE</scope>
    <source>
        <strain evidence="1">Berkeley</strain>
    </source>
</reference>
<dbReference type="Proteomes" id="UP001165960">
    <property type="component" value="Unassembled WGS sequence"/>
</dbReference>